<evidence type="ECO:0000256" key="4">
    <source>
        <dbReference type="ARBA" id="ARBA00023239"/>
    </source>
</evidence>
<gene>
    <name evidence="6" type="primary">psuG</name>
    <name evidence="7" type="ORF">FWJ32_11700</name>
</gene>
<keyword evidence="2 6" id="KW-0378">Hydrolase</keyword>
<comment type="subunit">
    <text evidence="6">Homotrimer.</text>
</comment>
<evidence type="ECO:0000313" key="7">
    <source>
        <dbReference type="EMBL" id="TZE80859.1"/>
    </source>
</evidence>
<dbReference type="HAMAP" id="MF_01876">
    <property type="entry name" value="PsiMP_glycosidase"/>
    <property type="match status" value="1"/>
</dbReference>
<dbReference type="PANTHER" id="PTHR42909:SF1">
    <property type="entry name" value="CARBOHYDRATE KINASE PFKB DOMAIN-CONTAINING PROTEIN"/>
    <property type="match status" value="1"/>
</dbReference>
<comment type="caution">
    <text evidence="7">The sequence shown here is derived from an EMBL/GenBank/DDBJ whole genome shotgun (WGS) entry which is preliminary data.</text>
</comment>
<feature type="binding site" evidence="6">
    <location>
        <position position="138"/>
    </location>
    <ligand>
        <name>Mn(2+)</name>
        <dbReference type="ChEBI" id="CHEBI:29035"/>
    </ligand>
</feature>
<evidence type="ECO:0000256" key="6">
    <source>
        <dbReference type="HAMAP-Rule" id="MF_01876"/>
    </source>
</evidence>
<protein>
    <recommendedName>
        <fullName evidence="6">Pseudouridine-5'-phosphate glycosidase</fullName>
        <shortName evidence="6">PsiMP glycosidase</shortName>
        <ecNumber evidence="6">4.2.1.70</ecNumber>
    </recommendedName>
</protein>
<keyword evidence="3 6" id="KW-0464">Manganese</keyword>
<feature type="active site" description="Nucleophile" evidence="6">
    <location>
        <position position="159"/>
    </location>
</feature>
<dbReference type="Pfam" id="PF04227">
    <property type="entry name" value="Indigoidine_A"/>
    <property type="match status" value="1"/>
</dbReference>
<dbReference type="GO" id="GO:0016798">
    <property type="term" value="F:hydrolase activity, acting on glycosyl bonds"/>
    <property type="evidence" value="ECO:0007669"/>
    <property type="project" value="UniProtKB-KW"/>
</dbReference>
<dbReference type="PANTHER" id="PTHR42909">
    <property type="entry name" value="ZGC:136858"/>
    <property type="match status" value="1"/>
</dbReference>
<comment type="cofactor">
    <cofactor evidence="6">
        <name>Mn(2+)</name>
        <dbReference type="ChEBI" id="CHEBI:29035"/>
    </cofactor>
    <text evidence="6">Binds 1 Mn(2+) ion per subunit.</text>
</comment>
<comment type="similarity">
    <text evidence="6">Belongs to the pseudouridine-5'-phosphate glycosidase family.</text>
</comment>
<evidence type="ECO:0000256" key="5">
    <source>
        <dbReference type="ARBA" id="ARBA00023295"/>
    </source>
</evidence>
<comment type="function">
    <text evidence="6">Catalyzes the reversible cleavage of pseudouridine 5'-phosphate (PsiMP) to ribose 5-phosphate and uracil. Functions biologically in the cleavage direction, as part of a pseudouridine degradation pathway.</text>
</comment>
<evidence type="ECO:0000256" key="3">
    <source>
        <dbReference type="ARBA" id="ARBA00023211"/>
    </source>
</evidence>
<organism evidence="7 8">
    <name type="scientific">Calorimonas adulescens</name>
    <dbReference type="NCBI Taxonomy" id="2606906"/>
    <lineage>
        <taxon>Bacteria</taxon>
        <taxon>Bacillati</taxon>
        <taxon>Bacillota</taxon>
        <taxon>Clostridia</taxon>
        <taxon>Thermoanaerobacterales</taxon>
        <taxon>Thermoanaerobacteraceae</taxon>
        <taxon>Calorimonas</taxon>
    </lineage>
</organism>
<keyword evidence="4 6" id="KW-0456">Lyase</keyword>
<dbReference type="InterPro" id="IPR022830">
    <property type="entry name" value="Indigdn_synthA-like"/>
</dbReference>
<dbReference type="AlphaFoldDB" id="A0A5D8Q9R3"/>
<keyword evidence="8" id="KW-1185">Reference proteome</keyword>
<feature type="binding site" evidence="6">
    <location>
        <position position="106"/>
    </location>
    <ligand>
        <name>substrate</name>
    </ligand>
</feature>
<feature type="active site" description="Proton donor" evidence="6">
    <location>
        <position position="25"/>
    </location>
</feature>
<proteinExistence type="inferred from homology"/>
<evidence type="ECO:0000313" key="8">
    <source>
        <dbReference type="Proteomes" id="UP000322976"/>
    </source>
</evidence>
<feature type="binding site" evidence="6">
    <location>
        <position position="86"/>
    </location>
    <ligand>
        <name>substrate</name>
    </ligand>
</feature>
<dbReference type="SUPFAM" id="SSF110581">
    <property type="entry name" value="Indigoidine synthase A-like"/>
    <property type="match status" value="1"/>
</dbReference>
<name>A0A5D8Q9R3_9THEO</name>
<dbReference type="EC" id="4.2.1.70" evidence="6"/>
<dbReference type="EMBL" id="VTPS01000022">
    <property type="protein sequence ID" value="TZE80859.1"/>
    <property type="molecule type" value="Genomic_DNA"/>
</dbReference>
<dbReference type="GO" id="GO:0005737">
    <property type="term" value="C:cytoplasm"/>
    <property type="evidence" value="ECO:0007669"/>
    <property type="project" value="TreeGrafter"/>
</dbReference>
<dbReference type="Gene3D" id="3.40.1790.10">
    <property type="entry name" value="Indigoidine synthase domain"/>
    <property type="match status" value="1"/>
</dbReference>
<keyword evidence="5 6" id="KW-0326">Glycosidase</keyword>
<evidence type="ECO:0000256" key="1">
    <source>
        <dbReference type="ARBA" id="ARBA00022723"/>
    </source>
</evidence>
<feature type="binding site" evidence="6">
    <location>
        <begin position="140"/>
        <end position="142"/>
    </location>
    <ligand>
        <name>substrate</name>
    </ligand>
</feature>
<accession>A0A5D8Q9R3</accession>
<dbReference type="GO" id="GO:0004730">
    <property type="term" value="F:pseudouridylate synthase activity"/>
    <property type="evidence" value="ECO:0007669"/>
    <property type="project" value="UniProtKB-UniRule"/>
</dbReference>
<sequence>MSKFLSINEEVREALKDKRPVVALESTIISHGMPYPDNIETAIKVEDIIRENGAVPATCAIINGILKVGLTRDEIELLGKSKGVLKCSRRDIPYAVSRRLNGATTVASTMILASMAGIEVFVTGGIGGVHYGAEQSFDISADLTELARTNVTVVSAGAKAILDIGKTLEYLETMGVPVIAFGQEEFPAFYTRSSGFKAPYRLDTPEEIASFIKTKRALNLNGGILVGNPVPEEYEADEALIREAIRKALKDAEQKMIKGKEVTPFLLTRVAELTKGESLETNMALVKNNARLGAKIAKSL</sequence>
<keyword evidence="1 6" id="KW-0479">Metal-binding</keyword>
<evidence type="ECO:0000256" key="2">
    <source>
        <dbReference type="ARBA" id="ARBA00022801"/>
    </source>
</evidence>
<comment type="catalytic activity">
    <reaction evidence="6">
        <text>D-ribose 5-phosphate + uracil = psi-UMP + H2O</text>
        <dbReference type="Rhea" id="RHEA:18337"/>
        <dbReference type="ChEBI" id="CHEBI:15377"/>
        <dbReference type="ChEBI" id="CHEBI:17568"/>
        <dbReference type="ChEBI" id="CHEBI:58380"/>
        <dbReference type="ChEBI" id="CHEBI:78346"/>
        <dbReference type="EC" id="4.2.1.70"/>
    </reaction>
</comment>
<dbReference type="GO" id="GO:0046872">
    <property type="term" value="F:metal ion binding"/>
    <property type="evidence" value="ECO:0007669"/>
    <property type="project" value="UniProtKB-KW"/>
</dbReference>
<dbReference type="GO" id="GO:0046113">
    <property type="term" value="P:nucleobase catabolic process"/>
    <property type="evidence" value="ECO:0007669"/>
    <property type="project" value="UniProtKB-UniRule"/>
</dbReference>
<dbReference type="InterPro" id="IPR007342">
    <property type="entry name" value="PsuG"/>
</dbReference>
<dbReference type="RefSeq" id="WP_149546144.1">
    <property type="nucleotide sequence ID" value="NZ_VTPS01000022.1"/>
</dbReference>
<reference evidence="7 8" key="1">
    <citation type="submission" date="2019-08" db="EMBL/GenBank/DDBJ databases">
        <title>Calorimonas adulescens gen. nov., sp. nov., an anaerobic thermophilic bacterium from Sakhalin hot spring.</title>
        <authorList>
            <person name="Khomyakova M.A."/>
            <person name="Merkel A.Y."/>
            <person name="Novikov A."/>
            <person name="Bonch-Osmolovskaya E.A."/>
            <person name="Slobodkin A.I."/>
        </authorList>
    </citation>
    <scope>NUCLEOTIDE SEQUENCE [LARGE SCALE GENOMIC DNA]</scope>
    <source>
        <strain evidence="7 8">A05MB</strain>
    </source>
</reference>
<dbReference type="Proteomes" id="UP000322976">
    <property type="component" value="Unassembled WGS sequence"/>
</dbReference>